<evidence type="ECO:0000313" key="1">
    <source>
        <dbReference type="EMBL" id="KAI9184986.1"/>
    </source>
</evidence>
<proteinExistence type="predicted"/>
<dbReference type="EMBL" id="JAJSOW010000100">
    <property type="protein sequence ID" value="KAI9184986.1"/>
    <property type="molecule type" value="Genomic_DNA"/>
</dbReference>
<protein>
    <submittedName>
        <fullName evidence="1">Uncharacterized protein</fullName>
    </submittedName>
</protein>
<organism evidence="1 2">
    <name type="scientific">Acer negundo</name>
    <name type="common">Box elder</name>
    <dbReference type="NCBI Taxonomy" id="4023"/>
    <lineage>
        <taxon>Eukaryota</taxon>
        <taxon>Viridiplantae</taxon>
        <taxon>Streptophyta</taxon>
        <taxon>Embryophyta</taxon>
        <taxon>Tracheophyta</taxon>
        <taxon>Spermatophyta</taxon>
        <taxon>Magnoliopsida</taxon>
        <taxon>eudicotyledons</taxon>
        <taxon>Gunneridae</taxon>
        <taxon>Pentapetalae</taxon>
        <taxon>rosids</taxon>
        <taxon>malvids</taxon>
        <taxon>Sapindales</taxon>
        <taxon>Sapindaceae</taxon>
        <taxon>Hippocastanoideae</taxon>
        <taxon>Acereae</taxon>
        <taxon>Acer</taxon>
    </lineage>
</organism>
<reference evidence="1" key="2">
    <citation type="submission" date="2023-02" db="EMBL/GenBank/DDBJ databases">
        <authorList>
            <person name="Swenson N.G."/>
            <person name="Wegrzyn J.L."/>
            <person name="Mcevoy S.L."/>
        </authorList>
    </citation>
    <scope>NUCLEOTIDE SEQUENCE</scope>
    <source>
        <strain evidence="1">91603</strain>
        <tissue evidence="1">Leaf</tissue>
    </source>
</reference>
<keyword evidence="2" id="KW-1185">Reference proteome</keyword>
<sequence length="136" mass="15530">MEEIAAHVLQLEELLQMPRGGGHAVRQRHLATTISWLDGLGLNLILHHKPLGNKQQCQITNPEGKKKSMNEIRVTWNNLSRKEKSQYTMSKNDVVDEKVHVGDTHNDNNVQPFDTRCTPTRFSQMVSTFSNLQKDV</sequence>
<name>A0AAD5J2K9_ACENE</name>
<reference evidence="1" key="1">
    <citation type="journal article" date="2022" name="Plant J.">
        <title>Strategies of tolerance reflected in two North American maple genomes.</title>
        <authorList>
            <person name="McEvoy S.L."/>
            <person name="Sezen U.U."/>
            <person name="Trouern-Trend A."/>
            <person name="McMahon S.M."/>
            <person name="Schaberg P.G."/>
            <person name="Yang J."/>
            <person name="Wegrzyn J.L."/>
            <person name="Swenson N.G."/>
        </authorList>
    </citation>
    <scope>NUCLEOTIDE SEQUENCE</scope>
    <source>
        <strain evidence="1">91603</strain>
    </source>
</reference>
<gene>
    <name evidence="1" type="ORF">LWI28_003118</name>
</gene>
<dbReference type="Proteomes" id="UP001064489">
    <property type="component" value="Chromosome 3"/>
</dbReference>
<accession>A0AAD5J2K9</accession>
<comment type="caution">
    <text evidence="1">The sequence shown here is derived from an EMBL/GenBank/DDBJ whole genome shotgun (WGS) entry which is preliminary data.</text>
</comment>
<dbReference type="AlphaFoldDB" id="A0AAD5J2K9"/>
<evidence type="ECO:0000313" key="2">
    <source>
        <dbReference type="Proteomes" id="UP001064489"/>
    </source>
</evidence>